<comment type="caution">
    <text evidence="1">The sequence shown here is derived from an EMBL/GenBank/DDBJ whole genome shotgun (WGS) entry which is preliminary data.</text>
</comment>
<sequence>MSPTTPQSPTERSFFGAITQGVRRDRSRSPSRGRVARDRSRSPRPALQTQQSARPAASPIQPDSIQAVAPEKAKRVSSMGSSGSDFEKFSYGRHSNDWLFNGFSVRDTFKGVLDRKNS</sequence>
<dbReference type="Proteomes" id="UP001186974">
    <property type="component" value="Unassembled WGS sequence"/>
</dbReference>
<evidence type="ECO:0000313" key="1">
    <source>
        <dbReference type="EMBL" id="KAK3079479.1"/>
    </source>
</evidence>
<name>A0ACC3DS85_9PEZI</name>
<reference evidence="1" key="1">
    <citation type="submission" date="2024-09" db="EMBL/GenBank/DDBJ databases">
        <title>Black Yeasts Isolated from many extreme environments.</title>
        <authorList>
            <person name="Coleine C."/>
            <person name="Stajich J.E."/>
            <person name="Selbmann L."/>
        </authorList>
    </citation>
    <scope>NUCLEOTIDE SEQUENCE</scope>
    <source>
        <strain evidence="1">CCFEE 5737</strain>
    </source>
</reference>
<accession>A0ACC3DS85</accession>
<protein>
    <submittedName>
        <fullName evidence="1">Uncharacterized protein</fullName>
    </submittedName>
</protein>
<dbReference type="EMBL" id="JAWDJW010001122">
    <property type="protein sequence ID" value="KAK3079479.1"/>
    <property type="molecule type" value="Genomic_DNA"/>
</dbReference>
<proteinExistence type="predicted"/>
<organism evidence="1 2">
    <name type="scientific">Coniosporium uncinatum</name>
    <dbReference type="NCBI Taxonomy" id="93489"/>
    <lineage>
        <taxon>Eukaryota</taxon>
        <taxon>Fungi</taxon>
        <taxon>Dikarya</taxon>
        <taxon>Ascomycota</taxon>
        <taxon>Pezizomycotina</taxon>
        <taxon>Dothideomycetes</taxon>
        <taxon>Dothideomycetes incertae sedis</taxon>
        <taxon>Coniosporium</taxon>
    </lineage>
</organism>
<keyword evidence="2" id="KW-1185">Reference proteome</keyword>
<evidence type="ECO:0000313" key="2">
    <source>
        <dbReference type="Proteomes" id="UP001186974"/>
    </source>
</evidence>
<gene>
    <name evidence="1" type="ORF">LTS18_004768</name>
</gene>